<name>A0AA39H7Y0_9BILA</name>
<evidence type="ECO:0000256" key="1">
    <source>
        <dbReference type="ARBA" id="ARBA00004167"/>
    </source>
</evidence>
<evidence type="ECO:0000256" key="2">
    <source>
        <dbReference type="ARBA" id="ARBA00007647"/>
    </source>
</evidence>
<evidence type="ECO:0000313" key="8">
    <source>
        <dbReference type="EMBL" id="KAK0400424.1"/>
    </source>
</evidence>
<dbReference type="PANTHER" id="PTHR21645">
    <property type="entry name" value="GLYCOSYLTRANSFERASE FAMILY 92 PROTEIN"/>
    <property type="match status" value="1"/>
</dbReference>
<dbReference type="EMBL" id="JAUCMV010000004">
    <property type="protein sequence ID" value="KAK0400424.1"/>
    <property type="molecule type" value="Genomic_DNA"/>
</dbReference>
<comment type="caution">
    <text evidence="8">The sequence shown here is derived from an EMBL/GenBank/DDBJ whole genome shotgun (WGS) entry which is preliminary data.</text>
</comment>
<comment type="subcellular location">
    <subcellularLocation>
        <location evidence="1">Membrane</location>
        <topology evidence="1">Single-pass membrane protein</topology>
    </subcellularLocation>
</comment>
<accession>A0AA39H7Y0</accession>
<evidence type="ECO:0000256" key="6">
    <source>
        <dbReference type="ARBA" id="ARBA00022989"/>
    </source>
</evidence>
<dbReference type="Proteomes" id="UP001175271">
    <property type="component" value="Unassembled WGS sequence"/>
</dbReference>
<evidence type="ECO:0000313" key="9">
    <source>
        <dbReference type="Proteomes" id="UP001175271"/>
    </source>
</evidence>
<organism evidence="8 9">
    <name type="scientific">Steinernema hermaphroditum</name>
    <dbReference type="NCBI Taxonomy" id="289476"/>
    <lineage>
        <taxon>Eukaryota</taxon>
        <taxon>Metazoa</taxon>
        <taxon>Ecdysozoa</taxon>
        <taxon>Nematoda</taxon>
        <taxon>Chromadorea</taxon>
        <taxon>Rhabditida</taxon>
        <taxon>Tylenchina</taxon>
        <taxon>Panagrolaimomorpha</taxon>
        <taxon>Strongyloidoidea</taxon>
        <taxon>Steinernematidae</taxon>
        <taxon>Steinernema</taxon>
    </lineage>
</organism>
<dbReference type="InterPro" id="IPR008166">
    <property type="entry name" value="Glyco_transf_92"/>
</dbReference>
<dbReference type="PANTHER" id="PTHR21645:SF2">
    <property type="entry name" value="GLYCOSYLTRANSFERASE FAMILY 92 PROTEIN F59C6.8"/>
    <property type="match status" value="1"/>
</dbReference>
<evidence type="ECO:0000256" key="4">
    <source>
        <dbReference type="ARBA" id="ARBA00022679"/>
    </source>
</evidence>
<dbReference type="InterPro" id="IPR052012">
    <property type="entry name" value="GTase_92"/>
</dbReference>
<keyword evidence="4" id="KW-0808">Transferase</keyword>
<evidence type="ECO:0000256" key="5">
    <source>
        <dbReference type="ARBA" id="ARBA00022692"/>
    </source>
</evidence>
<dbReference type="Pfam" id="PF01697">
    <property type="entry name" value="Glyco_transf_92"/>
    <property type="match status" value="2"/>
</dbReference>
<keyword evidence="5" id="KW-0812">Transmembrane</keyword>
<keyword evidence="6" id="KW-1133">Transmembrane helix</keyword>
<dbReference type="GO" id="GO:0016757">
    <property type="term" value="F:glycosyltransferase activity"/>
    <property type="evidence" value="ECO:0007669"/>
    <property type="project" value="UniProtKB-KW"/>
</dbReference>
<evidence type="ECO:0008006" key="10">
    <source>
        <dbReference type="Google" id="ProtNLM"/>
    </source>
</evidence>
<dbReference type="AlphaFoldDB" id="A0AA39H7Y0"/>
<sequence length="750" mass="86676">MVPLAIAPGQCALTTYVATCKSVPEPEELSMSVHTGLTEKISVTKADYERRQLVVCMSRIFYFEHWQLLLTSLEIYRHFGADLMVTYIESVISDIAAIMNAYEKEGFLKMKPGIRLFQPDGLDYDPNLQNEWGNMIPLFNSCLYEFKESAEFILFADWDDVLIPNNYRTYMEELVFQTSRMRPGFEQVWLKESASSFWHFREWNYYQKPNKNLIHKKQFNGYDGTHIFASFTKMLERHNLTEVFSQLPSVPVYYPAMVECFLHFEDKLKYHSLSICPTAALCEMPQLDVNCVNLRTKFKSTQLLKGVHLHQRSVHELYESPNGCFFEDNTVAVILNARKSAPHLPIMCHSTDRSGKALSSHAKMVPLAIAPGQCALTTYVATCKSVPEPEELSMSVHTGPTEKISVTKADYERRQLVVCMSRIFYFEHWQLLFTSLEIYRYFGADLMVTYIESVISDIAAIMNAYEKEGFLKMKPGIRLFQPDGLDYDPNLQNEWGNMIPLFNSCLYEFKESAEFILFADWDDVLIPNNYRTYMEELVFQSRIHPSAGALVFPRHKATVTVAENPSDFNMSITFNTLELGRLETAGKSVVIPSRVDGSWIHAASRMRPGFEQVWLKESASSFWHFREWNYYQKPNKNLIHKKQFNGYDGTHIFASFTKMLERHNLTEVFSQLPSVPVYYPAMVECFLHFEDKLKYHSLSICPTAALCEMPQLDVNCVNLRTKFKSTELLKGVHLHQRSVHELYESPNGCL</sequence>
<evidence type="ECO:0000256" key="7">
    <source>
        <dbReference type="ARBA" id="ARBA00023136"/>
    </source>
</evidence>
<comment type="similarity">
    <text evidence="2">Belongs to the glycosyltransferase 92 family.</text>
</comment>
<protein>
    <recommendedName>
        <fullName evidence="10">Glycosyltransferase family 92 protein</fullName>
    </recommendedName>
</protein>
<dbReference type="GO" id="GO:0016020">
    <property type="term" value="C:membrane"/>
    <property type="evidence" value="ECO:0007669"/>
    <property type="project" value="UniProtKB-SubCell"/>
</dbReference>
<proteinExistence type="inferred from homology"/>
<keyword evidence="9" id="KW-1185">Reference proteome</keyword>
<gene>
    <name evidence="8" type="ORF">QR680_015234</name>
</gene>
<keyword evidence="3" id="KW-0328">Glycosyltransferase</keyword>
<reference evidence="8" key="1">
    <citation type="submission" date="2023-06" db="EMBL/GenBank/DDBJ databases">
        <title>Genomic analysis of the entomopathogenic nematode Steinernema hermaphroditum.</title>
        <authorList>
            <person name="Schwarz E.M."/>
            <person name="Heppert J.K."/>
            <person name="Baniya A."/>
            <person name="Schwartz H.T."/>
            <person name="Tan C.-H."/>
            <person name="Antoshechkin I."/>
            <person name="Sternberg P.W."/>
            <person name="Goodrich-Blair H."/>
            <person name="Dillman A.R."/>
        </authorList>
    </citation>
    <scope>NUCLEOTIDE SEQUENCE</scope>
    <source>
        <strain evidence="8">PS9179</strain>
        <tissue evidence="8">Whole animal</tissue>
    </source>
</reference>
<evidence type="ECO:0000256" key="3">
    <source>
        <dbReference type="ARBA" id="ARBA00022676"/>
    </source>
</evidence>
<keyword evidence="7" id="KW-0472">Membrane</keyword>